<comment type="caution">
    <text evidence="2">The sequence shown here is derived from an EMBL/GenBank/DDBJ whole genome shotgun (WGS) entry which is preliminary data.</text>
</comment>
<dbReference type="Proteomes" id="UP000218796">
    <property type="component" value="Unassembled WGS sequence"/>
</dbReference>
<evidence type="ECO:0000256" key="1">
    <source>
        <dbReference type="SAM" id="Phobius"/>
    </source>
</evidence>
<evidence type="ECO:0000313" key="2">
    <source>
        <dbReference type="EMBL" id="PAV98087.1"/>
    </source>
</evidence>
<keyword evidence="1" id="KW-0812">Transmembrane</keyword>
<feature type="transmembrane region" description="Helical" evidence="1">
    <location>
        <begin position="48"/>
        <end position="69"/>
    </location>
</feature>
<keyword evidence="3" id="KW-1185">Reference proteome</keyword>
<dbReference type="AlphaFoldDB" id="A0A2A2MG42"/>
<accession>A0A2A2MG42</accession>
<keyword evidence="1" id="KW-0472">Membrane</keyword>
<sequence length="139" mass="16625">MDNKNHGVTSRATLQPLLVQQTLKSWRFFLLFSVPPIVWVIFTDPSFLLRAFIALLCGAVWFGCWRLWLDEHYFRLMSEENNKVAGEVLFVIWRREKLQELTFIERQQGAMNQCRYTMWITGGLWVIWLMGLLWQYATF</sequence>
<feature type="transmembrane region" description="Helical" evidence="1">
    <location>
        <begin position="25"/>
        <end position="42"/>
    </location>
</feature>
<protein>
    <submittedName>
        <fullName evidence="2">Uncharacterized protein</fullName>
    </submittedName>
</protein>
<name>A0A2A2MG42_9GAMM</name>
<reference evidence="2 3" key="1">
    <citation type="submission" date="2017-08" db="EMBL/GenBank/DDBJ databases">
        <title>Draft Genome Sequence of Hafnia alvei CITHA-6 Isolated from Raw Bovine Milk.</title>
        <authorList>
            <person name="Culligan E.P."/>
            <person name="Mcsweeney A."/>
            <person name="O'Doherty C."/>
            <person name="Gleeson E."/>
            <person name="O'Riordan D."/>
            <person name="Sleator R.D."/>
        </authorList>
    </citation>
    <scope>NUCLEOTIDE SEQUENCE [LARGE SCALE GENOMIC DNA]</scope>
    <source>
        <strain evidence="2 3">CITHA-6</strain>
    </source>
</reference>
<dbReference type="OrthoDB" id="6485698at2"/>
<dbReference type="RefSeq" id="WP_039187191.1">
    <property type="nucleotide sequence ID" value="NZ_CAUFSP010000002.1"/>
</dbReference>
<organism evidence="2 3">
    <name type="scientific">Hafnia paralvei</name>
    <dbReference type="NCBI Taxonomy" id="546367"/>
    <lineage>
        <taxon>Bacteria</taxon>
        <taxon>Pseudomonadati</taxon>
        <taxon>Pseudomonadota</taxon>
        <taxon>Gammaproteobacteria</taxon>
        <taxon>Enterobacterales</taxon>
        <taxon>Hafniaceae</taxon>
        <taxon>Hafnia</taxon>
    </lineage>
</organism>
<evidence type="ECO:0000313" key="3">
    <source>
        <dbReference type="Proteomes" id="UP000218796"/>
    </source>
</evidence>
<gene>
    <name evidence="2" type="ORF">CJD50_00960</name>
</gene>
<dbReference type="EMBL" id="NQMS01000001">
    <property type="protein sequence ID" value="PAV98087.1"/>
    <property type="molecule type" value="Genomic_DNA"/>
</dbReference>
<proteinExistence type="predicted"/>
<keyword evidence="1" id="KW-1133">Transmembrane helix</keyword>
<feature type="transmembrane region" description="Helical" evidence="1">
    <location>
        <begin position="116"/>
        <end position="137"/>
    </location>
</feature>